<dbReference type="AlphaFoldDB" id="A0A9Q1JLD0"/>
<evidence type="ECO:0000313" key="2">
    <source>
        <dbReference type="EMBL" id="KAJ8422675.1"/>
    </source>
</evidence>
<evidence type="ECO:0000313" key="3">
    <source>
        <dbReference type="Proteomes" id="UP001153076"/>
    </source>
</evidence>
<comment type="caution">
    <text evidence="2">The sequence shown here is derived from an EMBL/GenBank/DDBJ whole genome shotgun (WGS) entry which is preliminary data.</text>
</comment>
<gene>
    <name evidence="2" type="ORF">Cgig2_025364</name>
</gene>
<dbReference type="InterPro" id="IPR053327">
    <property type="entry name" value="KIP"/>
</dbReference>
<keyword evidence="1" id="KW-0175">Coiled coil</keyword>
<dbReference type="PANTHER" id="PTHR36001:SF2">
    <property type="entry name" value="CTAGE FAMILY PROTEIN-RELATED"/>
    <property type="match status" value="1"/>
</dbReference>
<dbReference type="PANTHER" id="PTHR36001">
    <property type="entry name" value="CTAGE FAMILY PROTEIN-RELATED"/>
    <property type="match status" value="1"/>
</dbReference>
<dbReference type="OrthoDB" id="763901at2759"/>
<keyword evidence="3" id="KW-1185">Reference proteome</keyword>
<feature type="coiled-coil region" evidence="1">
    <location>
        <begin position="21"/>
        <end position="62"/>
    </location>
</feature>
<dbReference type="EMBL" id="JAKOGI010002181">
    <property type="protein sequence ID" value="KAJ8422675.1"/>
    <property type="molecule type" value="Genomic_DNA"/>
</dbReference>
<accession>A0A9Q1JLD0</accession>
<evidence type="ECO:0000256" key="1">
    <source>
        <dbReference type="SAM" id="Coils"/>
    </source>
</evidence>
<protein>
    <submittedName>
        <fullName evidence="2">Uncharacterized protein</fullName>
    </submittedName>
</protein>
<dbReference type="Proteomes" id="UP001153076">
    <property type="component" value="Unassembled WGS sequence"/>
</dbReference>
<sequence length="231" mass="26656">MAATDSQKQLLTLIRDFAAEKSQGERRVFNLKKRIEELRSELEAANSDLENGKCIKETAEQELYGYEVQLSISEASIQTLEEFAFLNVQQRICLTTSSGDILHSVAHESNIDSLRTFYLTDAEAQDLNFPAKHIHPRGEDAEFVDLEKKISAIVAQTAAEERECETEQNLHNQLHQELDDSKRRKELIEGIAKDVKELQDLTRYPDKFSFRLYFYSSNHWLHLHEIIKDGN</sequence>
<name>A0A9Q1JLD0_9CARY</name>
<organism evidence="2 3">
    <name type="scientific">Carnegiea gigantea</name>
    <dbReference type="NCBI Taxonomy" id="171969"/>
    <lineage>
        <taxon>Eukaryota</taxon>
        <taxon>Viridiplantae</taxon>
        <taxon>Streptophyta</taxon>
        <taxon>Embryophyta</taxon>
        <taxon>Tracheophyta</taxon>
        <taxon>Spermatophyta</taxon>
        <taxon>Magnoliopsida</taxon>
        <taxon>eudicotyledons</taxon>
        <taxon>Gunneridae</taxon>
        <taxon>Pentapetalae</taxon>
        <taxon>Caryophyllales</taxon>
        <taxon>Cactineae</taxon>
        <taxon>Cactaceae</taxon>
        <taxon>Cactoideae</taxon>
        <taxon>Echinocereeae</taxon>
        <taxon>Carnegiea</taxon>
    </lineage>
</organism>
<reference evidence="2" key="1">
    <citation type="submission" date="2022-04" db="EMBL/GenBank/DDBJ databases">
        <title>Carnegiea gigantea Genome sequencing and assembly v2.</title>
        <authorList>
            <person name="Copetti D."/>
            <person name="Sanderson M.J."/>
            <person name="Burquez A."/>
            <person name="Wojciechowski M.F."/>
        </authorList>
    </citation>
    <scope>NUCLEOTIDE SEQUENCE</scope>
    <source>
        <strain evidence="2">SGP5-SGP5p</strain>
        <tissue evidence="2">Aerial part</tissue>
    </source>
</reference>
<proteinExistence type="predicted"/>